<feature type="compositionally biased region" description="Polar residues" evidence="1">
    <location>
        <begin position="36"/>
        <end position="64"/>
    </location>
</feature>
<dbReference type="EMBL" id="ML976984">
    <property type="protein sequence ID" value="KAF1959615.1"/>
    <property type="molecule type" value="Genomic_DNA"/>
</dbReference>
<keyword evidence="3" id="KW-1185">Reference proteome</keyword>
<accession>A0A6A5U441</accession>
<protein>
    <submittedName>
        <fullName evidence="2">Uncharacterized protein</fullName>
    </submittedName>
</protein>
<feature type="region of interest" description="Disordered" evidence="1">
    <location>
        <begin position="21"/>
        <end position="64"/>
    </location>
</feature>
<evidence type="ECO:0000313" key="3">
    <source>
        <dbReference type="Proteomes" id="UP000800035"/>
    </source>
</evidence>
<dbReference type="OrthoDB" id="3786627at2759"/>
<name>A0A6A5U441_9PLEO</name>
<evidence type="ECO:0000313" key="2">
    <source>
        <dbReference type="EMBL" id="KAF1959615.1"/>
    </source>
</evidence>
<evidence type="ECO:0000256" key="1">
    <source>
        <dbReference type="SAM" id="MobiDB-lite"/>
    </source>
</evidence>
<gene>
    <name evidence="2" type="ORF">CC80DRAFT_590821</name>
</gene>
<dbReference type="AlphaFoldDB" id="A0A6A5U441"/>
<reference evidence="2" key="1">
    <citation type="journal article" date="2020" name="Stud. Mycol.">
        <title>101 Dothideomycetes genomes: a test case for predicting lifestyles and emergence of pathogens.</title>
        <authorList>
            <person name="Haridas S."/>
            <person name="Albert R."/>
            <person name="Binder M."/>
            <person name="Bloem J."/>
            <person name="Labutti K."/>
            <person name="Salamov A."/>
            <person name="Andreopoulos B."/>
            <person name="Baker S."/>
            <person name="Barry K."/>
            <person name="Bills G."/>
            <person name="Bluhm B."/>
            <person name="Cannon C."/>
            <person name="Castanera R."/>
            <person name="Culley D."/>
            <person name="Daum C."/>
            <person name="Ezra D."/>
            <person name="Gonzalez J."/>
            <person name="Henrissat B."/>
            <person name="Kuo A."/>
            <person name="Liang C."/>
            <person name="Lipzen A."/>
            <person name="Lutzoni F."/>
            <person name="Magnuson J."/>
            <person name="Mondo S."/>
            <person name="Nolan M."/>
            <person name="Ohm R."/>
            <person name="Pangilinan J."/>
            <person name="Park H.-J."/>
            <person name="Ramirez L."/>
            <person name="Alfaro M."/>
            <person name="Sun H."/>
            <person name="Tritt A."/>
            <person name="Yoshinaga Y."/>
            <person name="Zwiers L.-H."/>
            <person name="Turgeon B."/>
            <person name="Goodwin S."/>
            <person name="Spatafora J."/>
            <person name="Crous P."/>
            <person name="Grigoriev I."/>
        </authorList>
    </citation>
    <scope>NUCLEOTIDE SEQUENCE</scope>
    <source>
        <strain evidence="2">CBS 675.92</strain>
    </source>
</reference>
<proteinExistence type="predicted"/>
<feature type="compositionally biased region" description="Basic and acidic residues" evidence="1">
    <location>
        <begin position="21"/>
        <end position="34"/>
    </location>
</feature>
<sequence>MAPKNLLRTVFHNIYQQKSMEALRAKARRGDKARSRSQTPTAQPEQQPNSEPSTPVPQQSTSMRNADTSLLEFEEGQSELSDRVDTTLEDTEVFITEFDIECPESHAPGVNNQVHHEALAMTMSHLDTINTTLTLLQAFEGMSPHLEGLKNEMLAKKALCKQTMETLKMMGAAEEGKER</sequence>
<dbReference type="Proteomes" id="UP000800035">
    <property type="component" value="Unassembled WGS sequence"/>
</dbReference>
<organism evidence="2 3">
    <name type="scientific">Byssothecium circinans</name>
    <dbReference type="NCBI Taxonomy" id="147558"/>
    <lineage>
        <taxon>Eukaryota</taxon>
        <taxon>Fungi</taxon>
        <taxon>Dikarya</taxon>
        <taxon>Ascomycota</taxon>
        <taxon>Pezizomycotina</taxon>
        <taxon>Dothideomycetes</taxon>
        <taxon>Pleosporomycetidae</taxon>
        <taxon>Pleosporales</taxon>
        <taxon>Massarineae</taxon>
        <taxon>Massarinaceae</taxon>
        <taxon>Byssothecium</taxon>
    </lineage>
</organism>